<dbReference type="PANTHER" id="PTHR13878:SF91">
    <property type="entry name" value="FAD BINDING DOMAIN PROTEIN (AFU_ORTHOLOGUE AFUA_6G12070)-RELATED"/>
    <property type="match status" value="1"/>
</dbReference>
<feature type="domain" description="FAD-binding PCMH-type" evidence="4">
    <location>
        <begin position="179"/>
        <end position="360"/>
    </location>
</feature>
<evidence type="ECO:0000256" key="1">
    <source>
        <dbReference type="ARBA" id="ARBA00005466"/>
    </source>
</evidence>
<dbReference type="OrthoDB" id="9983560at2759"/>
<evidence type="ECO:0000256" key="3">
    <source>
        <dbReference type="SAM" id="SignalP"/>
    </source>
</evidence>
<dbReference type="GO" id="GO:0016491">
    <property type="term" value="F:oxidoreductase activity"/>
    <property type="evidence" value="ECO:0007669"/>
    <property type="project" value="UniProtKB-KW"/>
</dbReference>
<dbReference type="InterPro" id="IPR012951">
    <property type="entry name" value="BBE"/>
</dbReference>
<dbReference type="Pfam" id="PF08031">
    <property type="entry name" value="BBE"/>
    <property type="match status" value="1"/>
</dbReference>
<evidence type="ECO:0000256" key="2">
    <source>
        <dbReference type="ARBA" id="ARBA00023002"/>
    </source>
</evidence>
<evidence type="ECO:0000259" key="4">
    <source>
        <dbReference type="PROSITE" id="PS51387"/>
    </source>
</evidence>
<dbReference type="InterPro" id="IPR016166">
    <property type="entry name" value="FAD-bd_PCMH"/>
</dbReference>
<comment type="similarity">
    <text evidence="1">Belongs to the oxygen-dependent FAD-linked oxidoreductase family.</text>
</comment>
<dbReference type="InterPro" id="IPR016169">
    <property type="entry name" value="FAD-bd_PCMH_sub2"/>
</dbReference>
<keyword evidence="2" id="KW-0560">Oxidoreductase</keyword>
<comment type="caution">
    <text evidence="5">The sequence shown here is derived from an EMBL/GenBank/DDBJ whole genome shotgun (WGS) entry which is preliminary data.</text>
</comment>
<dbReference type="PROSITE" id="PS51387">
    <property type="entry name" value="FAD_PCMH"/>
    <property type="match status" value="1"/>
</dbReference>
<dbReference type="EMBL" id="PDLN01000018">
    <property type="protein sequence ID" value="RDW61503.1"/>
    <property type="molecule type" value="Genomic_DNA"/>
</dbReference>
<feature type="chain" id="PRO_5017801560" description="FAD-binding PCMH-type domain-containing protein" evidence="3">
    <location>
        <begin position="20"/>
        <end position="646"/>
    </location>
</feature>
<protein>
    <recommendedName>
        <fullName evidence="4">FAD-binding PCMH-type domain-containing protein</fullName>
    </recommendedName>
</protein>
<organism evidence="5 6">
    <name type="scientific">Coleophoma crateriformis</name>
    <dbReference type="NCBI Taxonomy" id="565419"/>
    <lineage>
        <taxon>Eukaryota</taxon>
        <taxon>Fungi</taxon>
        <taxon>Dikarya</taxon>
        <taxon>Ascomycota</taxon>
        <taxon>Pezizomycotina</taxon>
        <taxon>Leotiomycetes</taxon>
        <taxon>Helotiales</taxon>
        <taxon>Dermateaceae</taxon>
        <taxon>Coleophoma</taxon>
    </lineage>
</organism>
<accession>A0A3D8QI30</accession>
<name>A0A3D8QI30_9HELO</name>
<keyword evidence="6" id="KW-1185">Reference proteome</keyword>
<dbReference type="Gene3D" id="3.30.465.10">
    <property type="match status" value="2"/>
</dbReference>
<sequence>MFSHARFLVAALCFNYASTTLIVEAEQNSPAAAASETASSSSMKLNLETSFLQEEALSTLDDETAALFQFQHQSTDSISLESRSASGSCKVFPGDAAWPSNSTWSSFNDILGNDALIKTIPLASPCYNGAYYNNATCAALTANWTSSYLHMEDPTSMMSPVYQGLTCQVTTDPTQNCTLGAYPYYAVNVSTVAQIQLAVNFARNANLRLVVKNTGHDFSGKSGGAGALSIWTHNLKEVTYFANYSSSNSSYSGPAFKVGSGVQAFEIYEEAYKRGLVVVGGEGQTVGVMGGYILGGGHSPLGSIYGMAADQVLSMDVVTADGKFLTADFNQNTDLFWALRGGGGSTFGVVTSVTIKAHPDMPVTASTFSFTVGGNITSDNFWAGFRDYLDYFPSLSAQGIYAYWFIIKTATGPMFLMQPFWAPGKTLEETNALLAPWFAQLAALNITFTPKTVHYDSFYTGWLASFPLEVVEKTHVATGSRLFPKQNWSNKTALDATYNAIKTSAQAGLTVIGFIIDPNLQNGGNPDNSVNPAWRNTYAHILQSINWVDGDSAAVQLATRQNFTFGYMQNWRDVSPGSGCYLGESDILEPDFQHTFYGSAYDRLLQIKKAVDPNDVFFAQTAVGSENWQVVTANGLPSGNGRLCRV</sequence>
<dbReference type="InterPro" id="IPR036318">
    <property type="entry name" value="FAD-bd_PCMH-like_sf"/>
</dbReference>
<dbReference type="InterPro" id="IPR050432">
    <property type="entry name" value="FAD-linked_Oxidoreductases_BP"/>
</dbReference>
<reference evidence="5 6" key="1">
    <citation type="journal article" date="2018" name="IMA Fungus">
        <title>IMA Genome-F 9: Draft genome sequence of Annulohypoxylon stygium, Aspergillus mulundensis, Berkeleyomyces basicola (syn. Thielaviopsis basicola), Ceratocystis smalleyi, two Cercospora beticola strains, Coleophoma cylindrospora, Fusarium fracticaudum, Phialophora cf. hyalina, and Morchella septimelata.</title>
        <authorList>
            <person name="Wingfield B.D."/>
            <person name="Bills G.F."/>
            <person name="Dong Y."/>
            <person name="Huang W."/>
            <person name="Nel W.J."/>
            <person name="Swalarsk-Parry B.S."/>
            <person name="Vaghefi N."/>
            <person name="Wilken P.M."/>
            <person name="An Z."/>
            <person name="de Beer Z.W."/>
            <person name="De Vos L."/>
            <person name="Chen L."/>
            <person name="Duong T.A."/>
            <person name="Gao Y."/>
            <person name="Hammerbacher A."/>
            <person name="Kikkert J.R."/>
            <person name="Li Y."/>
            <person name="Li H."/>
            <person name="Li K."/>
            <person name="Li Q."/>
            <person name="Liu X."/>
            <person name="Ma X."/>
            <person name="Naidoo K."/>
            <person name="Pethybridge S.J."/>
            <person name="Sun J."/>
            <person name="Steenkamp E.T."/>
            <person name="van der Nest M.A."/>
            <person name="van Wyk S."/>
            <person name="Wingfield M.J."/>
            <person name="Xiong C."/>
            <person name="Yue Q."/>
            <person name="Zhang X."/>
        </authorList>
    </citation>
    <scope>NUCLEOTIDE SEQUENCE [LARGE SCALE GENOMIC DNA]</scope>
    <source>
        <strain evidence="5 6">BP5796</strain>
    </source>
</reference>
<dbReference type="Proteomes" id="UP000256328">
    <property type="component" value="Unassembled WGS sequence"/>
</dbReference>
<dbReference type="InterPro" id="IPR006094">
    <property type="entry name" value="Oxid_FAD_bind_N"/>
</dbReference>
<dbReference type="AlphaFoldDB" id="A0A3D8QI30"/>
<keyword evidence="3" id="KW-0732">Signal</keyword>
<gene>
    <name evidence="5" type="ORF">BP5796_11395</name>
</gene>
<dbReference type="PANTHER" id="PTHR13878">
    <property type="entry name" value="GULONOLACTONE OXIDASE"/>
    <property type="match status" value="1"/>
</dbReference>
<dbReference type="SUPFAM" id="SSF56176">
    <property type="entry name" value="FAD-binding/transporter-associated domain-like"/>
    <property type="match status" value="1"/>
</dbReference>
<evidence type="ECO:0000313" key="5">
    <source>
        <dbReference type="EMBL" id="RDW61503.1"/>
    </source>
</evidence>
<proteinExistence type="inferred from homology"/>
<dbReference type="Pfam" id="PF01565">
    <property type="entry name" value="FAD_binding_4"/>
    <property type="match status" value="1"/>
</dbReference>
<dbReference type="GO" id="GO:0071949">
    <property type="term" value="F:FAD binding"/>
    <property type="evidence" value="ECO:0007669"/>
    <property type="project" value="InterPro"/>
</dbReference>
<feature type="signal peptide" evidence="3">
    <location>
        <begin position="1"/>
        <end position="19"/>
    </location>
</feature>
<evidence type="ECO:0000313" key="6">
    <source>
        <dbReference type="Proteomes" id="UP000256328"/>
    </source>
</evidence>